<evidence type="ECO:0000256" key="6">
    <source>
        <dbReference type="HAMAP-Rule" id="MF_01659"/>
    </source>
</evidence>
<evidence type="ECO:0000256" key="3">
    <source>
        <dbReference type="ARBA" id="ARBA00022842"/>
    </source>
</evidence>
<accession>A0A1M4ZYE6</accession>
<dbReference type="GO" id="GO:0000287">
    <property type="term" value="F:magnesium ion binding"/>
    <property type="evidence" value="ECO:0007669"/>
    <property type="project" value="UniProtKB-UniRule"/>
</dbReference>
<dbReference type="EMBL" id="FQTV01000006">
    <property type="protein sequence ID" value="SHF22646.1"/>
    <property type="molecule type" value="Genomic_DNA"/>
</dbReference>
<dbReference type="OrthoDB" id="9791859at2"/>
<evidence type="ECO:0000256" key="2">
    <source>
        <dbReference type="ARBA" id="ARBA00022723"/>
    </source>
</evidence>
<evidence type="ECO:0000313" key="9">
    <source>
        <dbReference type="EMBL" id="SHF22646.1"/>
    </source>
</evidence>
<comment type="pathway">
    <text evidence="6">Quinol/quinone metabolism; menaquinone biosynthesis.</text>
</comment>
<dbReference type="Proteomes" id="UP000184509">
    <property type="component" value="Unassembled WGS sequence"/>
</dbReference>
<dbReference type="InterPro" id="IPR032264">
    <property type="entry name" value="MenD_middle"/>
</dbReference>
<feature type="domain" description="Thiamine pyrophosphate enzyme N-terminal TPP-binding" evidence="7">
    <location>
        <begin position="11"/>
        <end position="111"/>
    </location>
</feature>
<keyword evidence="5 6" id="KW-0464">Manganese</keyword>
<dbReference type="CDD" id="cd02009">
    <property type="entry name" value="TPP_SHCHC_synthase"/>
    <property type="match status" value="1"/>
</dbReference>
<dbReference type="EC" id="2.2.1.9" evidence="6"/>
<evidence type="ECO:0000256" key="1">
    <source>
        <dbReference type="ARBA" id="ARBA00022679"/>
    </source>
</evidence>
<evidence type="ECO:0000259" key="8">
    <source>
        <dbReference type="Pfam" id="PF16582"/>
    </source>
</evidence>
<dbReference type="InterPro" id="IPR029061">
    <property type="entry name" value="THDP-binding"/>
</dbReference>
<sequence>MYSNKKNVLQLAALLREYGIDHVVVSPGSRIAPLTQTFSQHPAFKCFTVVDERSAAFFALGLIQKINRPVAVCCTSGTALLNFGSAVAEAFYQQLPLLVISADRPAAWIGQMDGQTLPQPGIFNTLVKKSVQLPEPVTEEDEWYCNRLINEALLELNHHGKGPVQINVPLSEPLFEFTTEELPQVRAIRYSGGYPKSLDNSEYFRNQWAKSSKRMIIVGQLLPDEKVRKSIEEIAEKWDCVILAEHISNVSSCPVIGNFDQIIYALPEEKWDEFTPDLLIYIGGHIVSKRIKKFLRKQRPAQHWHVSLDGSVPDLFQSLTDVIEMDETFFSLLGSPDEPEMASYSLLWKTKSDELKSKRNEFTAAIPYSDLFVLKNLLPLLPEKAALQLGNSSSIRNTQLFDLNADIPVYCNRGTSGIDGSMSTAVGFAAAHPDLTFLVIGDLSFFYDVNGLWNKHINKNLRIMLVNNGGGEIFHLLPGLNKAESLDDHISYRHNTVAKEWAQAMGFSYLSAENETELKENIITFVSSTSEKPILLETITSMEVNAEVFKAYYHNLK</sequence>
<dbReference type="STRING" id="1297750.SAMN05444405_10683"/>
<organism evidence="9 10">
    <name type="scientific">Bacteroides luti</name>
    <dbReference type="NCBI Taxonomy" id="1297750"/>
    <lineage>
        <taxon>Bacteria</taxon>
        <taxon>Pseudomonadati</taxon>
        <taxon>Bacteroidota</taxon>
        <taxon>Bacteroidia</taxon>
        <taxon>Bacteroidales</taxon>
        <taxon>Bacteroidaceae</taxon>
        <taxon>Bacteroides</taxon>
    </lineage>
</organism>
<feature type="domain" description="Menaquinone biosynthesis protein MenD middle" evidence="8">
    <location>
        <begin position="210"/>
        <end position="307"/>
    </location>
</feature>
<comment type="similarity">
    <text evidence="6">Belongs to the TPP enzyme family. MenD subfamily.</text>
</comment>
<dbReference type="HAMAP" id="MF_01659">
    <property type="entry name" value="MenD"/>
    <property type="match status" value="1"/>
</dbReference>
<dbReference type="GO" id="GO:0030145">
    <property type="term" value="F:manganese ion binding"/>
    <property type="evidence" value="ECO:0007669"/>
    <property type="project" value="UniProtKB-UniRule"/>
</dbReference>
<evidence type="ECO:0000256" key="5">
    <source>
        <dbReference type="ARBA" id="ARBA00023211"/>
    </source>
</evidence>
<dbReference type="RefSeq" id="WP_073400687.1">
    <property type="nucleotide sequence ID" value="NZ_FQTV01000006.1"/>
</dbReference>
<comment type="cofactor">
    <cofactor evidence="6">
        <name>Mg(2+)</name>
        <dbReference type="ChEBI" id="CHEBI:18420"/>
    </cofactor>
    <cofactor evidence="6">
        <name>Mn(2+)</name>
        <dbReference type="ChEBI" id="CHEBI:29035"/>
    </cofactor>
</comment>
<reference evidence="9 10" key="1">
    <citation type="submission" date="2016-11" db="EMBL/GenBank/DDBJ databases">
        <authorList>
            <person name="Jaros S."/>
            <person name="Januszkiewicz K."/>
            <person name="Wedrychowicz H."/>
        </authorList>
    </citation>
    <scope>NUCLEOTIDE SEQUENCE [LARGE SCALE GENOMIC DNA]</scope>
    <source>
        <strain evidence="9 10">DSM 26991</strain>
    </source>
</reference>
<proteinExistence type="inferred from homology"/>
<evidence type="ECO:0000256" key="4">
    <source>
        <dbReference type="ARBA" id="ARBA00023052"/>
    </source>
</evidence>
<comment type="catalytic activity">
    <reaction evidence="6">
        <text>isochorismate + 2-oxoglutarate + H(+) = 5-enolpyruvoyl-6-hydroxy-2-succinyl-cyclohex-3-ene-1-carboxylate + CO2</text>
        <dbReference type="Rhea" id="RHEA:25593"/>
        <dbReference type="ChEBI" id="CHEBI:15378"/>
        <dbReference type="ChEBI" id="CHEBI:16526"/>
        <dbReference type="ChEBI" id="CHEBI:16810"/>
        <dbReference type="ChEBI" id="CHEBI:29780"/>
        <dbReference type="ChEBI" id="CHEBI:58818"/>
        <dbReference type="EC" id="2.2.1.9"/>
    </reaction>
</comment>
<dbReference type="InterPro" id="IPR004433">
    <property type="entry name" value="MenaQ_synth_MenD"/>
</dbReference>
<keyword evidence="6" id="KW-0474">Menaquinone biosynthesis</keyword>
<evidence type="ECO:0000259" key="7">
    <source>
        <dbReference type="Pfam" id="PF02776"/>
    </source>
</evidence>
<dbReference type="SUPFAM" id="SSF52518">
    <property type="entry name" value="Thiamin diphosphate-binding fold (THDP-binding)"/>
    <property type="match status" value="2"/>
</dbReference>
<dbReference type="GO" id="GO:0070204">
    <property type="term" value="F:2-succinyl-5-enolpyruvyl-6-hydroxy-3-cyclohexene-1-carboxylic-acid synthase activity"/>
    <property type="evidence" value="ECO:0007669"/>
    <property type="project" value="UniProtKB-UniRule"/>
</dbReference>
<dbReference type="PANTHER" id="PTHR42916:SF1">
    <property type="entry name" value="PROTEIN PHYLLO, CHLOROPLASTIC"/>
    <property type="match status" value="1"/>
</dbReference>
<comment type="function">
    <text evidence="6">Catalyzes the thiamine diphosphate-dependent decarboxylation of 2-oxoglutarate and the subsequent addition of the resulting succinic semialdehyde-thiamine pyrophosphate anion to isochorismate to yield 2-succinyl-5-enolpyruvyl-6-hydroxy-3-cyclohexene-1-carboxylate (SEPHCHC).</text>
</comment>
<comment type="subunit">
    <text evidence="6">Homodimer.</text>
</comment>
<name>A0A1M4ZYE6_9BACE</name>
<dbReference type="AlphaFoldDB" id="A0A1M4ZYE6"/>
<comment type="pathway">
    <text evidence="6">Quinol/quinone metabolism; 1,4-dihydroxy-2-naphthoate biosynthesis; 1,4-dihydroxy-2-naphthoate from chorismate: step 2/7.</text>
</comment>
<protein>
    <recommendedName>
        <fullName evidence="6">2-succinyl-5-enolpyruvyl-6-hydroxy-3-cyclohexene-1-carboxylate synthase</fullName>
        <shortName evidence="6">SEPHCHC synthase</shortName>
        <ecNumber evidence="6">2.2.1.9</ecNumber>
    </recommendedName>
    <alternativeName>
        <fullName evidence="6">Menaquinone biosynthesis protein MenD</fullName>
    </alternativeName>
</protein>
<evidence type="ECO:0000313" key="10">
    <source>
        <dbReference type="Proteomes" id="UP000184509"/>
    </source>
</evidence>
<dbReference type="UniPathway" id="UPA00079"/>
<dbReference type="PIRSF" id="PIRSF004983">
    <property type="entry name" value="MenD"/>
    <property type="match status" value="1"/>
</dbReference>
<dbReference type="Pfam" id="PF02776">
    <property type="entry name" value="TPP_enzyme_N"/>
    <property type="match status" value="1"/>
</dbReference>
<dbReference type="NCBIfam" id="TIGR00173">
    <property type="entry name" value="menD"/>
    <property type="match status" value="1"/>
</dbReference>
<dbReference type="Gene3D" id="3.40.50.970">
    <property type="match status" value="2"/>
</dbReference>
<keyword evidence="1 6" id="KW-0808">Transferase</keyword>
<dbReference type="CDD" id="cd07037">
    <property type="entry name" value="TPP_PYR_MenD"/>
    <property type="match status" value="1"/>
</dbReference>
<dbReference type="Pfam" id="PF16582">
    <property type="entry name" value="TPP_enzyme_M_2"/>
    <property type="match status" value="1"/>
</dbReference>
<dbReference type="GO" id="GO:0030976">
    <property type="term" value="F:thiamine pyrophosphate binding"/>
    <property type="evidence" value="ECO:0007669"/>
    <property type="project" value="UniProtKB-UniRule"/>
</dbReference>
<dbReference type="PANTHER" id="PTHR42916">
    <property type="entry name" value="2-SUCCINYL-5-ENOLPYRUVYL-6-HYDROXY-3-CYCLOHEXENE-1-CARBOXYLATE SYNTHASE"/>
    <property type="match status" value="1"/>
</dbReference>
<gene>
    <name evidence="6" type="primary">menD</name>
    <name evidence="9" type="ORF">SAMN05444405_10683</name>
</gene>
<keyword evidence="2 6" id="KW-0479">Metal-binding</keyword>
<keyword evidence="10" id="KW-1185">Reference proteome</keyword>
<dbReference type="GO" id="GO:0009234">
    <property type="term" value="P:menaquinone biosynthetic process"/>
    <property type="evidence" value="ECO:0007669"/>
    <property type="project" value="UniProtKB-UniRule"/>
</dbReference>
<keyword evidence="3 6" id="KW-0460">Magnesium</keyword>
<comment type="cofactor">
    <cofactor evidence="6">
        <name>thiamine diphosphate</name>
        <dbReference type="ChEBI" id="CHEBI:58937"/>
    </cofactor>
    <text evidence="6">Binds 1 thiamine pyrophosphate per subunit.</text>
</comment>
<keyword evidence="4 6" id="KW-0786">Thiamine pyrophosphate</keyword>
<dbReference type="InterPro" id="IPR012001">
    <property type="entry name" value="Thiamin_PyroP_enz_TPP-bd_dom"/>
</dbReference>
<dbReference type="Gene3D" id="3.40.50.1220">
    <property type="entry name" value="TPP-binding domain"/>
    <property type="match status" value="1"/>
</dbReference>
<dbReference type="UniPathway" id="UPA01057">
    <property type="reaction ID" value="UER00164"/>
</dbReference>